<gene>
    <name evidence="3" type="ORF">EZS28_006487</name>
</gene>
<dbReference type="PANTHER" id="PTHR36812:SF9">
    <property type="entry name" value="MYB-LIKE PROTEIN X ISOFORM X1"/>
    <property type="match status" value="1"/>
</dbReference>
<feature type="compositionally biased region" description="Acidic residues" evidence="2">
    <location>
        <begin position="518"/>
        <end position="543"/>
    </location>
</feature>
<feature type="region of interest" description="Disordered" evidence="2">
    <location>
        <begin position="518"/>
        <end position="592"/>
    </location>
</feature>
<feature type="region of interest" description="Disordered" evidence="2">
    <location>
        <begin position="1056"/>
        <end position="1082"/>
    </location>
</feature>
<keyword evidence="1" id="KW-0175">Coiled coil</keyword>
<evidence type="ECO:0000256" key="2">
    <source>
        <dbReference type="SAM" id="MobiDB-lite"/>
    </source>
</evidence>
<feature type="compositionally biased region" description="Acidic residues" evidence="2">
    <location>
        <begin position="1060"/>
        <end position="1069"/>
    </location>
</feature>
<feature type="compositionally biased region" description="Polar residues" evidence="2">
    <location>
        <begin position="352"/>
        <end position="363"/>
    </location>
</feature>
<organism evidence="3 4">
    <name type="scientific">Streblomastix strix</name>
    <dbReference type="NCBI Taxonomy" id="222440"/>
    <lineage>
        <taxon>Eukaryota</taxon>
        <taxon>Metamonada</taxon>
        <taxon>Preaxostyla</taxon>
        <taxon>Oxymonadida</taxon>
        <taxon>Streblomastigidae</taxon>
        <taxon>Streblomastix</taxon>
    </lineage>
</organism>
<dbReference type="PANTHER" id="PTHR36812">
    <property type="entry name" value="NEUROFILAMENT TRIPLET M PROTEIN-LIKE PROTEIN"/>
    <property type="match status" value="1"/>
</dbReference>
<feature type="compositionally biased region" description="Acidic residues" evidence="2">
    <location>
        <begin position="550"/>
        <end position="562"/>
    </location>
</feature>
<comment type="caution">
    <text evidence="3">The sequence shown here is derived from an EMBL/GenBank/DDBJ whole genome shotgun (WGS) entry which is preliminary data.</text>
</comment>
<proteinExistence type="predicted"/>
<evidence type="ECO:0000313" key="3">
    <source>
        <dbReference type="EMBL" id="KAA6397987.1"/>
    </source>
</evidence>
<feature type="compositionally biased region" description="Basic residues" evidence="2">
    <location>
        <begin position="579"/>
        <end position="592"/>
    </location>
</feature>
<feature type="compositionally biased region" description="Polar residues" evidence="2">
    <location>
        <begin position="1758"/>
        <end position="1770"/>
    </location>
</feature>
<protein>
    <submittedName>
        <fullName evidence="3">Uncharacterized protein</fullName>
    </submittedName>
</protein>
<dbReference type="EMBL" id="SNRW01001058">
    <property type="protein sequence ID" value="KAA6397987.1"/>
    <property type="molecule type" value="Genomic_DNA"/>
</dbReference>
<feature type="compositionally biased region" description="Polar residues" evidence="2">
    <location>
        <begin position="1952"/>
        <end position="1970"/>
    </location>
</feature>
<dbReference type="Proteomes" id="UP000324800">
    <property type="component" value="Unassembled WGS sequence"/>
</dbReference>
<name>A0A5J4WS77_9EUKA</name>
<feature type="region of interest" description="Disordered" evidence="2">
    <location>
        <begin position="1750"/>
        <end position="1770"/>
    </location>
</feature>
<feature type="region of interest" description="Disordered" evidence="2">
    <location>
        <begin position="797"/>
        <end position="847"/>
    </location>
</feature>
<feature type="region of interest" description="Disordered" evidence="2">
    <location>
        <begin position="1927"/>
        <end position="2026"/>
    </location>
</feature>
<feature type="region of interest" description="Disordered" evidence="2">
    <location>
        <begin position="352"/>
        <end position="373"/>
    </location>
</feature>
<feature type="coiled-coil region" evidence="1">
    <location>
        <begin position="468"/>
        <end position="495"/>
    </location>
</feature>
<feature type="compositionally biased region" description="Acidic residues" evidence="2">
    <location>
        <begin position="2004"/>
        <end position="2014"/>
    </location>
</feature>
<sequence length="2464" mass="282140">MTQINFNPLVDPDEACSFDEILDKASSKREFPQHNPTEKKIISEKINVLSPDFNSITFLKFVHFDTSFQESLDWEKLVRDQITADLSDQSRTIFDHIGDFYNVQQDIGSIKSDLAELKNMRYSFNLNQNIVGAENRAGSLVTPQIQLQKENNKNQMQLERLRRFAFIFRMPQIVDDYIKSGEYQKLGWALKTNKQLLQQFSSSRIMPILDHIEKSVRVVRLRLATQLLTDSFDSFEQISVLIESLKALQARDDIKPIQINQSSQKSLTPLNEWENPINLFINGRLTITFEQLKREAENFLHLLSRDETVILRTLPPGSRSLDYGLGRCVYQHLYSIGMISAQSLKASFPQIPLNSNTNTNQQHPVPPPPLIASQLDRDTQHLQPPNPPPSQPLQGMKYEDKKQNEIIDYNQLGLIIQRSELLDMVGDPVSKIPEEVEGLSMCLRRMTAIVIGFLRSMLMNPDEIIKALNELDDEMTEKRANAEQYEDDIDKGQQKFESFLLKVLRYYVETICELFGYDIDDEGDDTEDEKNKEEDQEEEEEEDYWKQMEDEQEEEEEDEEEGLWFGDDCNEQREEERRQRRQRRMKKDNHKLRNKNYQGDEYSIMDGIHSKYESESTLLAQLSTRVDRRLVLLVPEALRQLDVVSSTQLDAYFLISIKQRLALLLLRETGEAIVEAATAAPPLHLLAQSVDLSSLLPHNATPADRFLESGGCTPLLLISNIPQLLHAQSREEMLIGSLGRVERVVNHILEEDEKLRVNPQDVVNAINMQPLFYNQSDSQTLKKGNINLSSINNLHKPSSPTTILSNLKAPQAPPPSPRSVEMNNQNKQIQPKQQSNQPQPPAIRNNKNEGIQKVPQAPLPQSANVNVASSSLNQSIQKLERNVLYPKSHFEKLQKLIRLNKKFQLVKDRQKEQKKLIQQHITSPFSATGLNQQNEQKEEDLIDNDNEDTKKQLLDTWTTPEIAELLEMFEVEESEIEGYGLAGSDEQNKGNEKGQLIKEKKQIKKKIELKSSKKYALKQKTLSHIGGWNGDDDILQEEDVIEDNDDEMMQFGVSSNSEELVNDETENNEDQVPQSLDEGEEQSGFQMQLKKRNKRTSPILNVLWFQRPTSLKLHKGLSLVTMRLLSLQPPGSQPVIVQSIRRGNQDRKQQFGIDEGQNKGLIQLNGNSSQGLKKFDEIERRIKRRINIPFSYSVLVHGQGMNKTDRFIINALGSNAIDIYPGSCYGNRGQLLAGSNINRINSRIKGSENRQIKLELREISSAYIITIQILEAKQIIPSMGTYQINLSIQDVGVQHELDSQDNNQQLSIKSDNSQQNLKSLQTQSKIAVQQSNHKRFFLAALTRGGIRGRERAREKQQMKMMKRKNKKEKKKVRRNNYMKNQGDSFVEFVEGGSSSFKQNTEEQNRFGQSGIAGHIANLSMISNSSSFYSDEYAPTDQQQTPQSSFIKPSFLFSTTFPSPQLQISLSNSQPNVSTSSKYIQSDSFISQDSQVSISEIRRVVEALHPLWIHSVRNVGFISYFCFSPALPTILSSDNNKNQQSMQLYEIENKYLFNDSKEGKLENYLEQKPSNDNQIVESQEDGNILNINSSNKNITTANEWFKELVRLRSLMAAPTPDVISFLGEDAKRLSSYSTQLCFGIMEMLEDVYSLLGPSYITQDQDDSQDYDSRRAWFVPLIAAYVGEALLLFADTLHSAFYTIVEYLSRHLSTFPQFDPSLRLRQLWDKERQQMHRRQQRQKMRDIYEDRIQRKIERRKSKQGEQNLDLNTDSDPNNYDLIISSSSSSESASQITKYLSSKVHKNKKKGNNPQFDIQLKEVENIAENQKPVTSADFELEADQHTTNTNNFLQNNESIQDGLSLLNQGYNTQQFIQNMNQSPTLFGGENKLGIGQKIQIQQAGPQMKKIKYLRMSTMMTLRQQNIQQTQIYPSGNQQPIENQSQRPQTIQFQQSPQQMDNIQQPLSAQQVKINSFRSPKGGRDDDEDESESEDNERNKRRTPTSRVNEQNDLDGGLDDQLDSQNNYNGKRKRIKDMELMDSDTDDDAGIMQTVMCVPFPVLLDEKEREYLLSSFLILLYSIVVDILSNRLEQMKGALLPNGGQDSDLDHYIELPPLYHTRTSTYSLVFNEGRNGAVAVPIFRSTSSQTNIRRNNGASVQPFVKSFGNKRMNDLDLQKPLSRWMQVRPAFERLKQLIFEHLIRIRGAALRRIILSGINDGLYGEQSSSQDSNVTSGQSAVLQKKVNTKAKMAASQASSIQSQKLAGEKGVEFLKGGGDMPYARPYISELLVELNLFVRELMFYASIILEQGRQGLNSKKEHHATLNYNNHTNYESTTETTSRHTTFLFALDEMLFVLVPVIFETMAHSIRFMPMFGLRWTIQLVGEGLYLKNALSRYSSVQSKEACKRYISAVLMHTTEYTNFSAVQNKDPISVFKMRHEPLLKYMSRSQGQSKLQASNVLMKEKDKKLKK</sequence>
<evidence type="ECO:0000256" key="1">
    <source>
        <dbReference type="SAM" id="Coils"/>
    </source>
</evidence>
<feature type="compositionally biased region" description="Low complexity" evidence="2">
    <location>
        <begin position="1936"/>
        <end position="1951"/>
    </location>
</feature>
<evidence type="ECO:0000313" key="4">
    <source>
        <dbReference type="Proteomes" id="UP000324800"/>
    </source>
</evidence>
<feature type="compositionally biased region" description="Acidic residues" evidence="2">
    <location>
        <begin position="1977"/>
        <end position="1987"/>
    </location>
</feature>
<feature type="compositionally biased region" description="Low complexity" evidence="2">
    <location>
        <begin position="823"/>
        <end position="837"/>
    </location>
</feature>
<accession>A0A5J4WS77</accession>
<reference evidence="3 4" key="1">
    <citation type="submission" date="2019-03" db="EMBL/GenBank/DDBJ databases">
        <title>Single cell metagenomics reveals metabolic interactions within the superorganism composed of flagellate Streblomastix strix and complex community of Bacteroidetes bacteria on its surface.</title>
        <authorList>
            <person name="Treitli S.C."/>
            <person name="Kolisko M."/>
            <person name="Husnik F."/>
            <person name="Keeling P."/>
            <person name="Hampl V."/>
        </authorList>
    </citation>
    <scope>NUCLEOTIDE SEQUENCE [LARGE SCALE GENOMIC DNA]</scope>
    <source>
        <strain evidence="3">ST1C</strain>
    </source>
</reference>